<evidence type="ECO:0000313" key="2">
    <source>
        <dbReference type="Proteomes" id="UP000777482"/>
    </source>
</evidence>
<comment type="caution">
    <text evidence="1">The sequence shown here is derived from an EMBL/GenBank/DDBJ whole genome shotgun (WGS) entry which is preliminary data.</text>
</comment>
<reference evidence="1 2" key="1">
    <citation type="submission" date="2020-11" db="EMBL/GenBank/DDBJ databases">
        <title>Kefir isolates.</title>
        <authorList>
            <person name="Marcisauskas S."/>
            <person name="Kim Y."/>
            <person name="Blasche S."/>
        </authorList>
    </citation>
    <scope>NUCLEOTIDE SEQUENCE [LARGE SCALE GENOMIC DNA]</scope>
    <source>
        <strain evidence="1 2">KR</strain>
    </source>
</reference>
<sequence length="409" mass="46002">MSTASSEPPIALRIPPELWVLVSEELDYVQLKRLSGVCKAFKAMLEQPHYSLRLFTKPPTGQLQPGTHLATHPMLDGLDLIRCEDTDTAEFLASRHLLNAFDYPAADEFATAPASTKIQIVMDDQYECGTVTCQSGITVRQVLKRVLEYWNAPVSDAAAARVRREFNLRKDYPVIQRTWNNWKEFDLYKGWKYAAVQADGVTVLLASTRFYRILCDKIQAELVLSVQSEADQTPILVHPLLNMINCVGAPSLPGPPELGIEWRFDLFEELDNARSSGCEVFLPDLDLATNPFHLAAIDEPATTPPRTGLIIEMENRCLGTLYDPVAITVRQVVNMALTYWSDNLECATAEEADALREAHSIPADFPLRRYDSLRYDEAFRGWNDVVELDYWNGCAYLTAKPCRLSPGRG</sequence>
<dbReference type="OrthoDB" id="2528519at2759"/>
<dbReference type="AlphaFoldDB" id="A0A9P7B0W3"/>
<dbReference type="InterPro" id="IPR036047">
    <property type="entry name" value="F-box-like_dom_sf"/>
</dbReference>
<accession>A0A9P7B0W3</accession>
<gene>
    <name evidence="1" type="ORF">C6P46_003232</name>
</gene>
<dbReference type="Proteomes" id="UP000777482">
    <property type="component" value="Unassembled WGS sequence"/>
</dbReference>
<keyword evidence="2" id="KW-1185">Reference proteome</keyword>
<dbReference type="EMBL" id="PUHQ01000257">
    <property type="protein sequence ID" value="KAG0653238.1"/>
    <property type="molecule type" value="Genomic_DNA"/>
</dbReference>
<proteinExistence type="predicted"/>
<evidence type="ECO:0000313" key="1">
    <source>
        <dbReference type="EMBL" id="KAG0653238.1"/>
    </source>
</evidence>
<organism evidence="1 2">
    <name type="scientific">Rhodotorula mucilaginosa</name>
    <name type="common">Yeast</name>
    <name type="synonym">Rhodotorula rubra</name>
    <dbReference type="NCBI Taxonomy" id="5537"/>
    <lineage>
        <taxon>Eukaryota</taxon>
        <taxon>Fungi</taxon>
        <taxon>Dikarya</taxon>
        <taxon>Basidiomycota</taxon>
        <taxon>Pucciniomycotina</taxon>
        <taxon>Microbotryomycetes</taxon>
        <taxon>Sporidiobolales</taxon>
        <taxon>Sporidiobolaceae</taxon>
        <taxon>Rhodotorula</taxon>
    </lineage>
</organism>
<name>A0A9P7B0W3_RHOMI</name>
<evidence type="ECO:0008006" key="3">
    <source>
        <dbReference type="Google" id="ProtNLM"/>
    </source>
</evidence>
<protein>
    <recommendedName>
        <fullName evidence="3">F-box domain-containing protein</fullName>
    </recommendedName>
</protein>
<dbReference type="SUPFAM" id="SSF81383">
    <property type="entry name" value="F-box domain"/>
    <property type="match status" value="1"/>
</dbReference>